<name>A0A914EFP8_9BILA</name>
<accession>A0A914EFP8</accession>
<dbReference type="CDD" id="cd00037">
    <property type="entry name" value="CLECT"/>
    <property type="match status" value="1"/>
</dbReference>
<dbReference type="WBParaSite" id="ACRNAN_scaffold799.g26352.t1">
    <property type="protein sequence ID" value="ACRNAN_scaffold799.g26352.t1"/>
    <property type="gene ID" value="ACRNAN_scaffold799.g26352"/>
</dbReference>
<dbReference type="PROSITE" id="PS50041">
    <property type="entry name" value="C_TYPE_LECTIN_2"/>
    <property type="match status" value="1"/>
</dbReference>
<evidence type="ECO:0000259" key="1">
    <source>
        <dbReference type="PROSITE" id="PS50041"/>
    </source>
</evidence>
<dbReference type="InterPro" id="IPR050111">
    <property type="entry name" value="C-type_lectin/snaclec_domain"/>
</dbReference>
<evidence type="ECO:0000313" key="3">
    <source>
        <dbReference type="WBParaSite" id="ACRNAN_scaffold799.g26352.t1"/>
    </source>
</evidence>
<feature type="domain" description="C-type lectin" evidence="1">
    <location>
        <begin position="44"/>
        <end position="155"/>
    </location>
</feature>
<reference evidence="3" key="1">
    <citation type="submission" date="2022-11" db="UniProtKB">
        <authorList>
            <consortium name="WormBaseParasite"/>
        </authorList>
    </citation>
    <scope>IDENTIFICATION</scope>
</reference>
<evidence type="ECO:0000313" key="2">
    <source>
        <dbReference type="Proteomes" id="UP000887540"/>
    </source>
</evidence>
<dbReference type="InterPro" id="IPR001304">
    <property type="entry name" value="C-type_lectin-like"/>
</dbReference>
<dbReference type="SUPFAM" id="SSF56436">
    <property type="entry name" value="C-type lectin-like"/>
    <property type="match status" value="1"/>
</dbReference>
<keyword evidence="2" id="KW-1185">Reference proteome</keyword>
<dbReference type="InterPro" id="IPR016186">
    <property type="entry name" value="C-type_lectin-like/link_sf"/>
</dbReference>
<proteinExistence type="predicted"/>
<sequence>MLFARYDGKWYSTNYETQLAFVCKLLEDLNDVGICLDGWTWSAKNHRCYKAIGSRNLSVEYASTQCYELTKDKYQTAILATIHSEYENRVIHTIASDHDSDFAYIGLWGNKYPDGSISWEWLDGSSVNYTNFSPNAPLVNSSAYAVLMNMNDGTWWLSDPSDNMSNNKTFHNAICMYESNE</sequence>
<dbReference type="Proteomes" id="UP000887540">
    <property type="component" value="Unplaced"/>
</dbReference>
<dbReference type="AlphaFoldDB" id="A0A914EFP8"/>
<organism evidence="2 3">
    <name type="scientific">Acrobeloides nanus</name>
    <dbReference type="NCBI Taxonomy" id="290746"/>
    <lineage>
        <taxon>Eukaryota</taxon>
        <taxon>Metazoa</taxon>
        <taxon>Ecdysozoa</taxon>
        <taxon>Nematoda</taxon>
        <taxon>Chromadorea</taxon>
        <taxon>Rhabditida</taxon>
        <taxon>Tylenchina</taxon>
        <taxon>Cephalobomorpha</taxon>
        <taxon>Cephaloboidea</taxon>
        <taxon>Cephalobidae</taxon>
        <taxon>Acrobeloides</taxon>
    </lineage>
</organism>
<dbReference type="PANTHER" id="PTHR22803">
    <property type="entry name" value="MANNOSE, PHOSPHOLIPASE, LECTIN RECEPTOR RELATED"/>
    <property type="match status" value="1"/>
</dbReference>
<dbReference type="Gene3D" id="3.10.100.10">
    <property type="entry name" value="Mannose-Binding Protein A, subunit A"/>
    <property type="match status" value="1"/>
</dbReference>
<dbReference type="InterPro" id="IPR016187">
    <property type="entry name" value="CTDL_fold"/>
</dbReference>
<protein>
    <submittedName>
        <fullName evidence="3">C-type lectin domain-containing protein</fullName>
    </submittedName>
</protein>
<dbReference type="Pfam" id="PF00059">
    <property type="entry name" value="Lectin_C"/>
    <property type="match status" value="1"/>
</dbReference>
<dbReference type="SMART" id="SM00034">
    <property type="entry name" value="CLECT"/>
    <property type="match status" value="1"/>
</dbReference>